<dbReference type="STRING" id="331657.A0A4U0VAJ2"/>
<dbReference type="GO" id="GO:0046983">
    <property type="term" value="F:protein dimerization activity"/>
    <property type="evidence" value="ECO:0007669"/>
    <property type="project" value="InterPro"/>
</dbReference>
<dbReference type="GO" id="GO:0005634">
    <property type="term" value="C:nucleus"/>
    <property type="evidence" value="ECO:0007669"/>
    <property type="project" value="UniProtKB-SubCell"/>
</dbReference>
<dbReference type="OrthoDB" id="3944016at2759"/>
<evidence type="ECO:0000256" key="1">
    <source>
        <dbReference type="ARBA" id="ARBA00004123"/>
    </source>
</evidence>
<keyword evidence="4" id="KW-0862">Zinc</keyword>
<dbReference type="GO" id="GO:0008270">
    <property type="term" value="F:zinc ion binding"/>
    <property type="evidence" value="ECO:0007669"/>
    <property type="project" value="UniProtKB-KW"/>
</dbReference>
<accession>A0A4U0VAJ2</accession>
<comment type="caution">
    <text evidence="7">The sequence shown here is derived from an EMBL/GenBank/DDBJ whole genome shotgun (WGS) entry which is preliminary data.</text>
</comment>
<evidence type="ECO:0000256" key="4">
    <source>
        <dbReference type="ARBA" id="ARBA00022833"/>
    </source>
</evidence>
<comment type="subcellular location">
    <subcellularLocation>
        <location evidence="1">Nucleus</location>
    </subcellularLocation>
</comment>
<evidence type="ECO:0000256" key="5">
    <source>
        <dbReference type="ARBA" id="ARBA00023242"/>
    </source>
</evidence>
<dbReference type="PANTHER" id="PTHR46481:SF10">
    <property type="entry name" value="ZINC FINGER BED DOMAIN-CONTAINING PROTEIN 39"/>
    <property type="match status" value="1"/>
</dbReference>
<keyword evidence="3" id="KW-0863">Zinc-finger</keyword>
<keyword evidence="5" id="KW-0539">Nucleus</keyword>
<organism evidence="7 8">
    <name type="scientific">Cryomyces minteri</name>
    <dbReference type="NCBI Taxonomy" id="331657"/>
    <lineage>
        <taxon>Eukaryota</taxon>
        <taxon>Fungi</taxon>
        <taxon>Dikarya</taxon>
        <taxon>Ascomycota</taxon>
        <taxon>Pezizomycotina</taxon>
        <taxon>Dothideomycetes</taxon>
        <taxon>Dothideomycetes incertae sedis</taxon>
        <taxon>Cryomyces</taxon>
    </lineage>
</organism>
<dbReference type="Pfam" id="PF05699">
    <property type="entry name" value="Dimer_Tnp_hAT"/>
    <property type="match status" value="1"/>
</dbReference>
<dbReference type="InterPro" id="IPR008906">
    <property type="entry name" value="HATC_C_dom"/>
</dbReference>
<name>A0A4U0VAJ2_9PEZI</name>
<keyword evidence="8" id="KW-1185">Reference proteome</keyword>
<evidence type="ECO:0000259" key="6">
    <source>
        <dbReference type="Pfam" id="PF05699"/>
    </source>
</evidence>
<sequence>MIERAIKLRDAIELYVLHQSRTKDTASIIEDQLTPEDWQELVDLRDLLEPMKTLTIRLQGNATTGSHGALWESLGAMELLLEKLETKKKQYEHLPSSHFKACIKLGWKKLEKYYQLTDESPVYRAAIFLHPRHKWTWFRKHWRKSHPDWIISAKIAVTALWQEYKQRYPPTFEQQQHHEPDLLDSFMDQDVEGDSDSEIEEQFSDEFERYAYEAVAQNERDPLRWWRDNAWRYPTLCRLAFDLLAVLAMSAECELDIELALVLLDDGVDEVLDLVLLDDGVDEVDVVLLDRVDVELDPVLLDDGVDEVLDLVLVLVDDEVDEVLLDRVDVELDPVLLDDGVDEVLDLVLLDDG</sequence>
<feature type="non-terminal residue" evidence="7">
    <location>
        <position position="353"/>
    </location>
</feature>
<dbReference type="PANTHER" id="PTHR46481">
    <property type="entry name" value="ZINC FINGER BED DOMAIN-CONTAINING PROTEIN 4"/>
    <property type="match status" value="1"/>
</dbReference>
<proteinExistence type="predicted"/>
<protein>
    <recommendedName>
        <fullName evidence="6">HAT C-terminal dimerisation domain-containing protein</fullName>
    </recommendedName>
</protein>
<keyword evidence="2" id="KW-0479">Metal-binding</keyword>
<evidence type="ECO:0000256" key="2">
    <source>
        <dbReference type="ARBA" id="ARBA00022723"/>
    </source>
</evidence>
<dbReference type="AlphaFoldDB" id="A0A4U0VAJ2"/>
<evidence type="ECO:0000256" key="3">
    <source>
        <dbReference type="ARBA" id="ARBA00022771"/>
    </source>
</evidence>
<dbReference type="Proteomes" id="UP000308768">
    <property type="component" value="Unassembled WGS sequence"/>
</dbReference>
<dbReference type="EMBL" id="NAJN01002986">
    <property type="protein sequence ID" value="TKA45693.1"/>
    <property type="molecule type" value="Genomic_DNA"/>
</dbReference>
<evidence type="ECO:0000313" key="8">
    <source>
        <dbReference type="Proteomes" id="UP000308768"/>
    </source>
</evidence>
<evidence type="ECO:0000313" key="7">
    <source>
        <dbReference type="EMBL" id="TKA45693.1"/>
    </source>
</evidence>
<gene>
    <name evidence="7" type="ORF">B0A49_13640</name>
</gene>
<dbReference type="InterPro" id="IPR012337">
    <property type="entry name" value="RNaseH-like_sf"/>
</dbReference>
<reference evidence="7 8" key="1">
    <citation type="submission" date="2017-03" db="EMBL/GenBank/DDBJ databases">
        <title>Genomes of endolithic fungi from Antarctica.</title>
        <authorList>
            <person name="Coleine C."/>
            <person name="Masonjones S."/>
            <person name="Stajich J.E."/>
        </authorList>
    </citation>
    <scope>NUCLEOTIDE SEQUENCE [LARGE SCALE GENOMIC DNA]</scope>
    <source>
        <strain evidence="7 8">CCFEE 5187</strain>
    </source>
</reference>
<dbReference type="InterPro" id="IPR052035">
    <property type="entry name" value="ZnF_BED_domain_contain"/>
</dbReference>
<feature type="domain" description="HAT C-terminal dimerisation" evidence="6">
    <location>
        <begin position="206"/>
        <end position="254"/>
    </location>
</feature>
<dbReference type="SUPFAM" id="SSF53098">
    <property type="entry name" value="Ribonuclease H-like"/>
    <property type="match status" value="1"/>
</dbReference>